<keyword evidence="2" id="KW-0067">ATP-binding</keyword>
<dbReference type="InterPro" id="IPR009057">
    <property type="entry name" value="Homeodomain-like_sf"/>
</dbReference>
<dbReference type="PRINTS" id="PR01590">
    <property type="entry name" value="HTHFIS"/>
</dbReference>
<dbReference type="CDD" id="cd00009">
    <property type="entry name" value="AAA"/>
    <property type="match status" value="1"/>
</dbReference>
<gene>
    <name evidence="6" type="ORF">SAMN04487909_10847</name>
</gene>
<dbReference type="PROSITE" id="PS00676">
    <property type="entry name" value="SIGMA54_INTERACT_2"/>
    <property type="match status" value="1"/>
</dbReference>
<dbReference type="Pfam" id="PF02954">
    <property type="entry name" value="HTH_8"/>
    <property type="match status" value="1"/>
</dbReference>
<dbReference type="PROSITE" id="PS50112">
    <property type="entry name" value="PAS"/>
    <property type="match status" value="1"/>
</dbReference>
<dbReference type="CDD" id="cd00130">
    <property type="entry name" value="PAS"/>
    <property type="match status" value="1"/>
</dbReference>
<dbReference type="SUPFAM" id="SSF52540">
    <property type="entry name" value="P-loop containing nucleoside triphosphate hydrolases"/>
    <property type="match status" value="1"/>
</dbReference>
<dbReference type="InterPro" id="IPR058031">
    <property type="entry name" value="AAA_lid_NorR"/>
</dbReference>
<dbReference type="PROSITE" id="PS00688">
    <property type="entry name" value="SIGMA54_INTERACT_3"/>
    <property type="match status" value="1"/>
</dbReference>
<dbReference type="SUPFAM" id="SSF46689">
    <property type="entry name" value="Homeodomain-like"/>
    <property type="match status" value="1"/>
</dbReference>
<dbReference type="RefSeq" id="WP_235356007.1">
    <property type="nucleotide sequence ID" value="NZ_BJOA01000060.1"/>
</dbReference>
<sequence length="437" mass="49223">MQPMKPDYTQAIIDASHDGVIAVDKEANIMFVNRNAREILGLPDNIVGKKISMFIPNSDMLRILSTGKTEIGDIATILNRQILINRLPIVMDGQIMGAVSTFKEITDIQKLEMHIRKTFNESGLEARYRLQDIVGSSKVMSEAKELAAVFAKTAATILITGESGTGKELFAQGIHLASPRATGPFVAINCAALPGNLLESELFGYEEGAFTGARRGGKSGLFEQAHGGTLFLDEIGEMSLPIQAMLLRVLQEKRVRRIGGEKMIPVDVRIVAATNRDLEDSIENKQFRSDLYYRINVLTLELPPLRDRLEDIPELLKHIVKETGEKSDKNITEVDDVIYTWFRQYDWPGNIRELRNVVERMVLLCSDERLDEEDISFFLKKLMQKSRKPDKESAEESEKTALLSALQYTNGNKSEAAKFLEIDRTTLWRKLKKYGLE</sequence>
<protein>
    <submittedName>
        <fullName evidence="6">PAS domain S-box-containing protein</fullName>
    </submittedName>
</protein>
<evidence type="ECO:0000256" key="4">
    <source>
        <dbReference type="ARBA" id="ARBA00023125"/>
    </source>
</evidence>
<dbReference type="PANTHER" id="PTHR32071:SF57">
    <property type="entry name" value="C4-DICARBOXYLATE TRANSPORT TRANSCRIPTIONAL REGULATORY PROTEIN DCTD"/>
    <property type="match status" value="1"/>
</dbReference>
<evidence type="ECO:0000256" key="5">
    <source>
        <dbReference type="ARBA" id="ARBA00023163"/>
    </source>
</evidence>
<dbReference type="InterPro" id="IPR025943">
    <property type="entry name" value="Sigma_54_int_dom_ATP-bd_2"/>
</dbReference>
<reference evidence="6 7" key="1">
    <citation type="submission" date="2016-10" db="EMBL/GenBank/DDBJ databases">
        <authorList>
            <person name="de Groot N.N."/>
        </authorList>
    </citation>
    <scope>NUCLEOTIDE SEQUENCE [LARGE SCALE GENOMIC DNA]</scope>
    <source>
        <strain evidence="6 7">DSM 2895</strain>
    </source>
</reference>
<dbReference type="Gene3D" id="1.10.8.60">
    <property type="match status" value="1"/>
</dbReference>
<dbReference type="Gene3D" id="3.40.50.300">
    <property type="entry name" value="P-loop containing nucleotide triphosphate hydrolases"/>
    <property type="match status" value="1"/>
</dbReference>
<dbReference type="InterPro" id="IPR025662">
    <property type="entry name" value="Sigma_54_int_dom_ATP-bd_1"/>
</dbReference>
<dbReference type="InterPro" id="IPR002197">
    <property type="entry name" value="HTH_Fis"/>
</dbReference>
<dbReference type="InterPro" id="IPR003593">
    <property type="entry name" value="AAA+_ATPase"/>
</dbReference>
<dbReference type="NCBIfam" id="TIGR00229">
    <property type="entry name" value="sensory_box"/>
    <property type="match status" value="1"/>
</dbReference>
<dbReference type="Pfam" id="PF00158">
    <property type="entry name" value="Sigma54_activat"/>
    <property type="match status" value="1"/>
</dbReference>
<dbReference type="EMBL" id="FNED01000008">
    <property type="protein sequence ID" value="SDI81805.1"/>
    <property type="molecule type" value="Genomic_DNA"/>
</dbReference>
<evidence type="ECO:0000256" key="2">
    <source>
        <dbReference type="ARBA" id="ARBA00022840"/>
    </source>
</evidence>
<dbReference type="Pfam" id="PF00989">
    <property type="entry name" value="PAS"/>
    <property type="match status" value="1"/>
</dbReference>
<dbReference type="SMART" id="SM00382">
    <property type="entry name" value="AAA"/>
    <property type="match status" value="1"/>
</dbReference>
<dbReference type="PROSITE" id="PS50045">
    <property type="entry name" value="SIGMA54_INTERACT_4"/>
    <property type="match status" value="1"/>
</dbReference>
<evidence type="ECO:0000313" key="7">
    <source>
        <dbReference type="Proteomes" id="UP000182836"/>
    </source>
</evidence>
<keyword evidence="3" id="KW-0805">Transcription regulation</keyword>
<dbReference type="GO" id="GO:0005524">
    <property type="term" value="F:ATP binding"/>
    <property type="evidence" value="ECO:0007669"/>
    <property type="project" value="UniProtKB-KW"/>
</dbReference>
<evidence type="ECO:0000256" key="1">
    <source>
        <dbReference type="ARBA" id="ARBA00022741"/>
    </source>
</evidence>
<dbReference type="PANTHER" id="PTHR32071">
    <property type="entry name" value="TRANSCRIPTIONAL REGULATORY PROTEIN"/>
    <property type="match status" value="1"/>
</dbReference>
<dbReference type="PROSITE" id="PS00675">
    <property type="entry name" value="SIGMA54_INTERACT_1"/>
    <property type="match status" value="1"/>
</dbReference>
<dbReference type="SMART" id="SM00091">
    <property type="entry name" value="PAS"/>
    <property type="match status" value="1"/>
</dbReference>
<dbReference type="InterPro" id="IPR025944">
    <property type="entry name" value="Sigma_54_int_dom_CS"/>
</dbReference>
<dbReference type="Proteomes" id="UP000182836">
    <property type="component" value="Unassembled WGS sequence"/>
</dbReference>
<dbReference type="GO" id="GO:0043565">
    <property type="term" value="F:sequence-specific DNA binding"/>
    <property type="evidence" value="ECO:0007669"/>
    <property type="project" value="InterPro"/>
</dbReference>
<dbReference type="InterPro" id="IPR002078">
    <property type="entry name" value="Sigma_54_int"/>
</dbReference>
<dbReference type="SUPFAM" id="SSF55785">
    <property type="entry name" value="PYP-like sensor domain (PAS domain)"/>
    <property type="match status" value="1"/>
</dbReference>
<keyword evidence="5" id="KW-0804">Transcription</keyword>
<dbReference type="InterPro" id="IPR035965">
    <property type="entry name" value="PAS-like_dom_sf"/>
</dbReference>
<keyword evidence="4" id="KW-0238">DNA-binding</keyword>
<evidence type="ECO:0000313" key="6">
    <source>
        <dbReference type="EMBL" id="SDI81805.1"/>
    </source>
</evidence>
<dbReference type="GO" id="GO:0006355">
    <property type="term" value="P:regulation of DNA-templated transcription"/>
    <property type="evidence" value="ECO:0007669"/>
    <property type="project" value="InterPro"/>
</dbReference>
<evidence type="ECO:0000256" key="3">
    <source>
        <dbReference type="ARBA" id="ARBA00023015"/>
    </source>
</evidence>
<dbReference type="InterPro" id="IPR027417">
    <property type="entry name" value="P-loop_NTPase"/>
</dbReference>
<keyword evidence="1" id="KW-0547">Nucleotide-binding</keyword>
<dbReference type="Gene3D" id="1.10.10.60">
    <property type="entry name" value="Homeodomain-like"/>
    <property type="match status" value="1"/>
</dbReference>
<dbReference type="Pfam" id="PF25601">
    <property type="entry name" value="AAA_lid_14"/>
    <property type="match status" value="1"/>
</dbReference>
<organism evidence="6 7">
    <name type="scientific">Aneurinibacillus migulanus</name>
    <name type="common">Bacillus migulanus</name>
    <dbReference type="NCBI Taxonomy" id="47500"/>
    <lineage>
        <taxon>Bacteria</taxon>
        <taxon>Bacillati</taxon>
        <taxon>Bacillota</taxon>
        <taxon>Bacilli</taxon>
        <taxon>Bacillales</taxon>
        <taxon>Paenibacillaceae</taxon>
        <taxon>Aneurinibacillus group</taxon>
        <taxon>Aneurinibacillus</taxon>
    </lineage>
</organism>
<name>A0A0K2WFK2_ANEMI</name>
<dbReference type="Gene3D" id="3.30.450.20">
    <property type="entry name" value="PAS domain"/>
    <property type="match status" value="1"/>
</dbReference>
<dbReference type="InterPro" id="IPR013767">
    <property type="entry name" value="PAS_fold"/>
</dbReference>
<dbReference type="AlphaFoldDB" id="A0A0K2WFK2"/>
<proteinExistence type="predicted"/>
<accession>A0A0K2WFK2</accession>
<dbReference type="FunFam" id="3.40.50.300:FF:000006">
    <property type="entry name" value="DNA-binding transcriptional regulator NtrC"/>
    <property type="match status" value="1"/>
</dbReference>
<dbReference type="InterPro" id="IPR000014">
    <property type="entry name" value="PAS"/>
</dbReference>